<accession>A0A517LVC6</accession>
<dbReference type="Gene3D" id="1.10.287.1040">
    <property type="entry name" value="Exonuclease VII, small subunit"/>
    <property type="match status" value="1"/>
</dbReference>
<keyword evidence="9" id="KW-1185">Reference proteome</keyword>
<evidence type="ECO:0000256" key="6">
    <source>
        <dbReference type="HAMAP-Rule" id="MF_00337"/>
    </source>
</evidence>
<organism evidence="8 9">
    <name type="scientific">Rosistilla ulvae</name>
    <dbReference type="NCBI Taxonomy" id="1930277"/>
    <lineage>
        <taxon>Bacteria</taxon>
        <taxon>Pseudomonadati</taxon>
        <taxon>Planctomycetota</taxon>
        <taxon>Planctomycetia</taxon>
        <taxon>Pirellulales</taxon>
        <taxon>Pirellulaceae</taxon>
        <taxon>Rosistilla</taxon>
    </lineage>
</organism>
<dbReference type="OrthoDB" id="284990at2"/>
<protein>
    <recommendedName>
        <fullName evidence="6">Exodeoxyribonuclease 7 small subunit</fullName>
        <ecNumber evidence="6">3.1.11.6</ecNumber>
    </recommendedName>
    <alternativeName>
        <fullName evidence="6">Exodeoxyribonuclease VII small subunit</fullName>
        <shortName evidence="6">Exonuclease VII small subunit</shortName>
    </alternativeName>
</protein>
<feature type="compositionally biased region" description="Polar residues" evidence="7">
    <location>
        <begin position="11"/>
        <end position="21"/>
    </location>
</feature>
<dbReference type="PANTHER" id="PTHR34137:SF1">
    <property type="entry name" value="EXODEOXYRIBONUCLEASE 7 SMALL SUBUNIT"/>
    <property type="match status" value="1"/>
</dbReference>
<dbReference type="GO" id="GO:0005829">
    <property type="term" value="C:cytosol"/>
    <property type="evidence" value="ECO:0007669"/>
    <property type="project" value="TreeGrafter"/>
</dbReference>
<comment type="subunit">
    <text evidence="6">Heterooligomer composed of large and small subunits.</text>
</comment>
<dbReference type="SUPFAM" id="SSF116842">
    <property type="entry name" value="XseB-like"/>
    <property type="match status" value="1"/>
</dbReference>
<proteinExistence type="inferred from homology"/>
<dbReference type="GO" id="GO:0008855">
    <property type="term" value="F:exodeoxyribonuclease VII activity"/>
    <property type="evidence" value="ECO:0007669"/>
    <property type="project" value="UniProtKB-UniRule"/>
</dbReference>
<feature type="region of interest" description="Disordered" evidence="7">
    <location>
        <begin position="1"/>
        <end position="32"/>
    </location>
</feature>
<feature type="region of interest" description="Disordered" evidence="7">
    <location>
        <begin position="83"/>
        <end position="127"/>
    </location>
</feature>
<gene>
    <name evidence="6 8" type="primary">xseB</name>
    <name evidence="8" type="ORF">EC9_07440</name>
</gene>
<evidence type="ECO:0000256" key="7">
    <source>
        <dbReference type="SAM" id="MobiDB-lite"/>
    </source>
</evidence>
<evidence type="ECO:0000256" key="3">
    <source>
        <dbReference type="ARBA" id="ARBA00022722"/>
    </source>
</evidence>
<name>A0A517LVC6_9BACT</name>
<reference evidence="8 9" key="1">
    <citation type="submission" date="2019-02" db="EMBL/GenBank/DDBJ databases">
        <title>Deep-cultivation of Planctomycetes and their phenomic and genomic characterization uncovers novel biology.</title>
        <authorList>
            <person name="Wiegand S."/>
            <person name="Jogler M."/>
            <person name="Boedeker C."/>
            <person name="Pinto D."/>
            <person name="Vollmers J."/>
            <person name="Rivas-Marin E."/>
            <person name="Kohn T."/>
            <person name="Peeters S.H."/>
            <person name="Heuer A."/>
            <person name="Rast P."/>
            <person name="Oberbeckmann S."/>
            <person name="Bunk B."/>
            <person name="Jeske O."/>
            <person name="Meyerdierks A."/>
            <person name="Storesund J.E."/>
            <person name="Kallscheuer N."/>
            <person name="Luecker S."/>
            <person name="Lage O.M."/>
            <person name="Pohl T."/>
            <person name="Merkel B.J."/>
            <person name="Hornburger P."/>
            <person name="Mueller R.-W."/>
            <person name="Bruemmer F."/>
            <person name="Labrenz M."/>
            <person name="Spormann A.M."/>
            <person name="Op den Camp H."/>
            <person name="Overmann J."/>
            <person name="Amann R."/>
            <person name="Jetten M.S.M."/>
            <person name="Mascher T."/>
            <person name="Medema M.H."/>
            <person name="Devos D.P."/>
            <person name="Kaster A.-K."/>
            <person name="Ovreas L."/>
            <person name="Rohde M."/>
            <person name="Galperin M.Y."/>
            <person name="Jogler C."/>
        </authorList>
    </citation>
    <scope>NUCLEOTIDE SEQUENCE [LARGE SCALE GENOMIC DNA]</scope>
    <source>
        <strain evidence="8 9">EC9</strain>
    </source>
</reference>
<dbReference type="PANTHER" id="PTHR34137">
    <property type="entry name" value="EXODEOXYRIBONUCLEASE 7 SMALL SUBUNIT"/>
    <property type="match status" value="1"/>
</dbReference>
<dbReference type="Proteomes" id="UP000319557">
    <property type="component" value="Chromosome"/>
</dbReference>
<evidence type="ECO:0000256" key="1">
    <source>
        <dbReference type="ARBA" id="ARBA00009998"/>
    </source>
</evidence>
<dbReference type="KEGG" id="ruv:EC9_07440"/>
<feature type="compositionally biased region" description="Basic and acidic residues" evidence="7">
    <location>
        <begin position="83"/>
        <end position="105"/>
    </location>
</feature>
<dbReference type="AlphaFoldDB" id="A0A517LVC6"/>
<dbReference type="RefSeq" id="WP_145342407.1">
    <property type="nucleotide sequence ID" value="NZ_CP036261.1"/>
</dbReference>
<dbReference type="HAMAP" id="MF_00337">
    <property type="entry name" value="Exonuc_7_S"/>
    <property type="match status" value="1"/>
</dbReference>
<evidence type="ECO:0000256" key="4">
    <source>
        <dbReference type="ARBA" id="ARBA00022801"/>
    </source>
</evidence>
<comment type="function">
    <text evidence="6">Bidirectionally degrades single-stranded DNA into large acid-insoluble oligonucleotides, which are then degraded further into small acid-soluble oligonucleotides.</text>
</comment>
<comment type="similarity">
    <text evidence="1 6">Belongs to the XseB family.</text>
</comment>
<keyword evidence="5 6" id="KW-0269">Exonuclease</keyword>
<evidence type="ECO:0000256" key="5">
    <source>
        <dbReference type="ARBA" id="ARBA00022839"/>
    </source>
</evidence>
<comment type="catalytic activity">
    <reaction evidence="6">
        <text>Exonucleolytic cleavage in either 5'- to 3'- or 3'- to 5'-direction to yield nucleoside 5'-phosphates.</text>
        <dbReference type="EC" id="3.1.11.6"/>
    </reaction>
</comment>
<sequence length="127" mass="14403">MKKKSARTKTSETASDNNNDDTPPLQFEEGLSKTQQIVRDLESGSLTLEESLQAYEVGVRTIRHCQELLNSFERRIERLTGFDKEGNPITEPFHESDMTLEEKQQGRGRRRGAAATKKSTDDNANLF</sequence>
<dbReference type="NCBIfam" id="TIGR01280">
    <property type="entry name" value="xseB"/>
    <property type="match status" value="1"/>
</dbReference>
<comment type="subcellular location">
    <subcellularLocation>
        <location evidence="6">Cytoplasm</location>
    </subcellularLocation>
</comment>
<dbReference type="EMBL" id="CP036261">
    <property type="protein sequence ID" value="QDS86577.1"/>
    <property type="molecule type" value="Genomic_DNA"/>
</dbReference>
<dbReference type="InterPro" id="IPR037004">
    <property type="entry name" value="Exonuc_VII_ssu_sf"/>
</dbReference>
<evidence type="ECO:0000256" key="2">
    <source>
        <dbReference type="ARBA" id="ARBA00022490"/>
    </source>
</evidence>
<keyword evidence="2 6" id="KW-0963">Cytoplasm</keyword>
<dbReference type="GO" id="GO:0006308">
    <property type="term" value="P:DNA catabolic process"/>
    <property type="evidence" value="ECO:0007669"/>
    <property type="project" value="UniProtKB-UniRule"/>
</dbReference>
<dbReference type="Pfam" id="PF02609">
    <property type="entry name" value="Exonuc_VII_S"/>
    <property type="match status" value="1"/>
</dbReference>
<dbReference type="GO" id="GO:0009318">
    <property type="term" value="C:exodeoxyribonuclease VII complex"/>
    <property type="evidence" value="ECO:0007669"/>
    <property type="project" value="UniProtKB-UniRule"/>
</dbReference>
<keyword evidence="4 6" id="KW-0378">Hydrolase</keyword>
<evidence type="ECO:0000313" key="8">
    <source>
        <dbReference type="EMBL" id="QDS86577.1"/>
    </source>
</evidence>
<evidence type="ECO:0000313" key="9">
    <source>
        <dbReference type="Proteomes" id="UP000319557"/>
    </source>
</evidence>
<keyword evidence="3 6" id="KW-0540">Nuclease</keyword>
<dbReference type="EC" id="3.1.11.6" evidence="6"/>
<dbReference type="InterPro" id="IPR003761">
    <property type="entry name" value="Exonuc_VII_S"/>
</dbReference>